<dbReference type="EMBL" id="BLLK01000069">
    <property type="protein sequence ID" value="GFH60901.1"/>
    <property type="molecule type" value="Genomic_DNA"/>
</dbReference>
<dbReference type="Proteomes" id="UP001054902">
    <property type="component" value="Unassembled WGS sequence"/>
</dbReference>
<comment type="caution">
    <text evidence="1">The sequence shown here is derived from an EMBL/GenBank/DDBJ whole genome shotgun (WGS) entry which is preliminary data.</text>
</comment>
<dbReference type="GO" id="GO:0000139">
    <property type="term" value="C:Golgi membrane"/>
    <property type="evidence" value="ECO:0007669"/>
    <property type="project" value="InterPro"/>
</dbReference>
<organism evidence="1 2">
    <name type="scientific">Chaetoceros tenuissimus</name>
    <dbReference type="NCBI Taxonomy" id="426638"/>
    <lineage>
        <taxon>Eukaryota</taxon>
        <taxon>Sar</taxon>
        <taxon>Stramenopiles</taxon>
        <taxon>Ochrophyta</taxon>
        <taxon>Bacillariophyta</taxon>
        <taxon>Coscinodiscophyceae</taxon>
        <taxon>Chaetocerotophycidae</taxon>
        <taxon>Chaetocerotales</taxon>
        <taxon>Chaetocerotaceae</taxon>
        <taxon>Chaetoceros</taxon>
    </lineage>
</organism>
<sequence length="486" mass="57772">MLHPASPKEERVRRRESILRVRIWACFALFEIFCTWKYYKSYRTSQSLDDIDSFIDKDIHQNKAIHTPYAAEFGHDTSSIESDEFFIRSKLNDDKSNDPFPEVPEFERLTRDLPEPGYPKRTHLFAYDTSAVEREIEKHDRILVQSIYFMETYDFKALRKSITHEEEKRKEHQMEKKVCINIYLGNRKIPYIKALMMGLLSYSSQENQKRLNMAEIRLLNTEKREGKMDFGYLKDTLSKLPFIHKVHNITYWDEIYKHKLKELKELKEEKTIWKYHFLSDQISGLKICLESGLPYCLMMEEDAMVPVDFMLHLDEQVLKPLEKSGMINKDGTGSISILSLYAYFNKAHNTWKKIRFPLYTKKYYYNDVSHMNSERYSRKFPPHQNKFEITEDDHMYGTVAMLYTRDSAKKLVKYLQKVGVDPEHNADEYMNRDIYFPAEVGIPRKHVQPSLVNHIGYYSERLSKMDDNVLNNLNTDVRFIVDPGEL</sequence>
<dbReference type="GO" id="GO:0016757">
    <property type="term" value="F:glycosyltransferase activity"/>
    <property type="evidence" value="ECO:0007669"/>
    <property type="project" value="InterPro"/>
</dbReference>
<reference evidence="1 2" key="1">
    <citation type="journal article" date="2021" name="Sci. Rep.">
        <title>The genome of the diatom Chaetoceros tenuissimus carries an ancient integrated fragment of an extant virus.</title>
        <authorList>
            <person name="Hongo Y."/>
            <person name="Kimura K."/>
            <person name="Takaki Y."/>
            <person name="Yoshida Y."/>
            <person name="Baba S."/>
            <person name="Kobayashi G."/>
            <person name="Nagasaki K."/>
            <person name="Hano T."/>
            <person name="Tomaru Y."/>
        </authorList>
    </citation>
    <scope>NUCLEOTIDE SEQUENCE [LARGE SCALE GENOMIC DNA]</scope>
    <source>
        <strain evidence="1 2">NIES-3715</strain>
    </source>
</reference>
<dbReference type="PANTHER" id="PTHR31410:SF1">
    <property type="entry name" value="POST-GPI ATTACHMENT TO PROTEINS FACTOR 4"/>
    <property type="match status" value="1"/>
</dbReference>
<evidence type="ECO:0000313" key="1">
    <source>
        <dbReference type="EMBL" id="GFH60901.1"/>
    </source>
</evidence>
<protein>
    <submittedName>
        <fullName evidence="1">Uncharacterized protein</fullName>
    </submittedName>
</protein>
<dbReference type="InterPro" id="IPR029675">
    <property type="entry name" value="PGAP4"/>
</dbReference>
<dbReference type="GO" id="GO:0006506">
    <property type="term" value="P:GPI anchor biosynthetic process"/>
    <property type="evidence" value="ECO:0007669"/>
    <property type="project" value="InterPro"/>
</dbReference>
<accession>A0AAD3HF10</accession>
<name>A0AAD3HF10_9STRA</name>
<gene>
    <name evidence="1" type="ORF">CTEN210_17377</name>
</gene>
<dbReference type="PANTHER" id="PTHR31410">
    <property type="entry name" value="TRANSMEMBRANE PROTEIN 246"/>
    <property type="match status" value="1"/>
</dbReference>
<keyword evidence="2" id="KW-1185">Reference proteome</keyword>
<proteinExistence type="predicted"/>
<dbReference type="AlphaFoldDB" id="A0AAD3HF10"/>
<evidence type="ECO:0000313" key="2">
    <source>
        <dbReference type="Proteomes" id="UP001054902"/>
    </source>
</evidence>